<dbReference type="PANTHER" id="PTHR33785:SF12">
    <property type="entry name" value="DUF1685 FAMILY PROTEIN"/>
    <property type="match status" value="1"/>
</dbReference>
<comment type="caution">
    <text evidence="1">The sequence shown here is derived from an EMBL/GenBank/DDBJ whole genome shotgun (WGS) entry which is preliminary data.</text>
</comment>
<dbReference type="Proteomes" id="UP000467841">
    <property type="component" value="Unassembled WGS sequence"/>
</dbReference>
<dbReference type="EMBL" id="CACVBM020001240">
    <property type="protein sequence ID" value="CAA7041056.1"/>
    <property type="molecule type" value="Genomic_DNA"/>
</dbReference>
<proteinExistence type="predicted"/>
<protein>
    <submittedName>
        <fullName evidence="1">Uncharacterized protein</fullName>
    </submittedName>
</protein>
<keyword evidence="2" id="KW-1185">Reference proteome</keyword>
<dbReference type="AlphaFoldDB" id="A0A6D2JM60"/>
<dbReference type="PANTHER" id="PTHR33785">
    <property type="entry name" value="OS06G0550800 PROTEIN"/>
    <property type="match status" value="1"/>
</dbReference>
<evidence type="ECO:0000313" key="2">
    <source>
        <dbReference type="Proteomes" id="UP000467841"/>
    </source>
</evidence>
<dbReference type="OrthoDB" id="1911878at2759"/>
<evidence type="ECO:0000313" key="1">
    <source>
        <dbReference type="EMBL" id="CAA7041056.1"/>
    </source>
</evidence>
<sequence length="99" mass="11386">MSTSNLEYEELKGFMDLELVKKYDGVVVEVKEENRAARPCFSEAWDVCGGRKGKRQITPEIKWRIPAPPINEVELKDHLKHWAHAAAFNLFFFYIASSG</sequence>
<name>A0A6D2JM60_9BRAS</name>
<gene>
    <name evidence="1" type="ORF">MERR_LOCUS28291</name>
</gene>
<accession>A0A6D2JM60</accession>
<organism evidence="1 2">
    <name type="scientific">Microthlaspi erraticum</name>
    <dbReference type="NCBI Taxonomy" id="1685480"/>
    <lineage>
        <taxon>Eukaryota</taxon>
        <taxon>Viridiplantae</taxon>
        <taxon>Streptophyta</taxon>
        <taxon>Embryophyta</taxon>
        <taxon>Tracheophyta</taxon>
        <taxon>Spermatophyta</taxon>
        <taxon>Magnoliopsida</taxon>
        <taxon>eudicotyledons</taxon>
        <taxon>Gunneridae</taxon>
        <taxon>Pentapetalae</taxon>
        <taxon>rosids</taxon>
        <taxon>malvids</taxon>
        <taxon>Brassicales</taxon>
        <taxon>Brassicaceae</taxon>
        <taxon>Coluteocarpeae</taxon>
        <taxon>Microthlaspi</taxon>
    </lineage>
</organism>
<reference evidence="1" key="1">
    <citation type="submission" date="2020-01" db="EMBL/GenBank/DDBJ databases">
        <authorList>
            <person name="Mishra B."/>
        </authorList>
    </citation>
    <scope>NUCLEOTIDE SEQUENCE [LARGE SCALE GENOMIC DNA]</scope>
</reference>